<gene>
    <name evidence="11" type="ORF">JFN93_16640</name>
</gene>
<proteinExistence type="predicted"/>
<dbReference type="PANTHER" id="PTHR15822:SF4">
    <property type="entry name" value="TYROSYL-DNA PHOSPHODIESTERASE 2"/>
    <property type="match status" value="1"/>
</dbReference>
<dbReference type="InterPro" id="IPR036691">
    <property type="entry name" value="Endo/exonu/phosph_ase_sf"/>
</dbReference>
<keyword evidence="3" id="KW-0540">Nuclease</keyword>
<evidence type="ECO:0000313" key="11">
    <source>
        <dbReference type="EMBL" id="MBJ6726341.1"/>
    </source>
</evidence>
<keyword evidence="11" id="KW-0255">Endonuclease</keyword>
<keyword evidence="8" id="KW-0234">DNA repair</keyword>
<dbReference type="GO" id="GO:0046872">
    <property type="term" value="F:metal ion binding"/>
    <property type="evidence" value="ECO:0007669"/>
    <property type="project" value="UniProtKB-KW"/>
</dbReference>
<dbReference type="PANTHER" id="PTHR15822">
    <property type="entry name" value="TRAF AND TNF RECEPTOR-ASSOCIATED PROTEIN"/>
    <property type="match status" value="1"/>
</dbReference>
<sequence length="350" mass="39695">MPAAKHILLLLTLIYAILLVGGTILNRLGPDRWWFGAVNLYLPQVIWLIPGILLLVLYLFLAPRLIWVPLLCVVWVLGPVMGFCWPLGTGSATAAAKPFRVMTWNAKYGMREKIRTLELMRELEWNNPDLVLFQDAGGATLPQSPLMPLFNGWYLRSVGQYVIASRHPLSEVREMPLFAPKEKHLCLRCETEVGGRKLVIYNVHLQTPREGLNAFGAVRRTPEFLPFAISRLQLNVRIRLSQAETVARYVAQETDPVLLAGDLNSPDPSFSCMLLRNVGLHDAFAQAGKGYGYTYGHFLLNRRLPWLNYSWMRLDHVMTSHQLQAIRCWTGTKDASDHRPVIADLVWSAK</sequence>
<keyword evidence="6" id="KW-0378">Hydrolase</keyword>
<evidence type="ECO:0000256" key="6">
    <source>
        <dbReference type="ARBA" id="ARBA00022801"/>
    </source>
</evidence>
<dbReference type="GO" id="GO:0016787">
    <property type="term" value="F:hydrolase activity"/>
    <property type="evidence" value="ECO:0007669"/>
    <property type="project" value="UniProtKB-KW"/>
</dbReference>
<feature type="domain" description="Endonuclease/exonuclease/phosphatase" evidence="10">
    <location>
        <begin position="102"/>
        <end position="338"/>
    </location>
</feature>
<dbReference type="Gene3D" id="3.60.10.10">
    <property type="entry name" value="Endonuclease/exonuclease/phosphatase"/>
    <property type="match status" value="1"/>
</dbReference>
<comment type="cofactor">
    <cofactor evidence="1">
        <name>Mn(2+)</name>
        <dbReference type="ChEBI" id="CHEBI:29035"/>
    </cofactor>
</comment>
<feature type="transmembrane region" description="Helical" evidence="9">
    <location>
        <begin position="40"/>
        <end position="61"/>
    </location>
</feature>
<protein>
    <submittedName>
        <fullName evidence="11">Endonuclease/exonuclease/phosphatase family protein</fullName>
    </submittedName>
</protein>
<dbReference type="EMBL" id="JAEMHM010000013">
    <property type="protein sequence ID" value="MBJ6726341.1"/>
    <property type="molecule type" value="Genomic_DNA"/>
</dbReference>
<keyword evidence="5" id="KW-0227">DNA damage</keyword>
<dbReference type="Proteomes" id="UP000636888">
    <property type="component" value="Unassembled WGS sequence"/>
</dbReference>
<dbReference type="RefSeq" id="WP_199385246.1">
    <property type="nucleotide sequence ID" value="NZ_JAEMHM010000013.1"/>
</dbReference>
<feature type="transmembrane region" description="Helical" evidence="9">
    <location>
        <begin position="7"/>
        <end position="28"/>
    </location>
</feature>
<organism evidence="11 12">
    <name type="scientific">Geomesophilobacter sediminis</name>
    <dbReference type="NCBI Taxonomy" id="2798584"/>
    <lineage>
        <taxon>Bacteria</taxon>
        <taxon>Pseudomonadati</taxon>
        <taxon>Thermodesulfobacteriota</taxon>
        <taxon>Desulfuromonadia</taxon>
        <taxon>Geobacterales</taxon>
        <taxon>Geobacteraceae</taxon>
        <taxon>Geomesophilobacter</taxon>
    </lineage>
</organism>
<dbReference type="InterPro" id="IPR005135">
    <property type="entry name" value="Endo/exonuclease/phosphatase"/>
</dbReference>
<evidence type="ECO:0000256" key="1">
    <source>
        <dbReference type="ARBA" id="ARBA00001936"/>
    </source>
</evidence>
<evidence type="ECO:0000256" key="3">
    <source>
        <dbReference type="ARBA" id="ARBA00022722"/>
    </source>
</evidence>
<evidence type="ECO:0000259" key="10">
    <source>
        <dbReference type="Pfam" id="PF03372"/>
    </source>
</evidence>
<reference evidence="11" key="1">
    <citation type="submission" date="2020-12" db="EMBL/GenBank/DDBJ databases">
        <title>Geomonas sp. Red875, isolated from river sediment.</title>
        <authorList>
            <person name="Xu Z."/>
            <person name="Zhang Z."/>
            <person name="Masuda Y."/>
            <person name="Itoh H."/>
            <person name="Senoo K."/>
        </authorList>
    </citation>
    <scope>NUCLEOTIDE SEQUENCE</scope>
    <source>
        <strain evidence="11">Red875</strain>
    </source>
</reference>
<evidence type="ECO:0000256" key="2">
    <source>
        <dbReference type="ARBA" id="ARBA00001946"/>
    </source>
</evidence>
<keyword evidence="7" id="KW-0460">Magnesium</keyword>
<comment type="caution">
    <text evidence="11">The sequence shown here is derived from an EMBL/GenBank/DDBJ whole genome shotgun (WGS) entry which is preliminary data.</text>
</comment>
<feature type="transmembrane region" description="Helical" evidence="9">
    <location>
        <begin position="68"/>
        <end position="88"/>
    </location>
</feature>
<keyword evidence="9" id="KW-1133">Transmembrane helix</keyword>
<dbReference type="SUPFAM" id="SSF56219">
    <property type="entry name" value="DNase I-like"/>
    <property type="match status" value="1"/>
</dbReference>
<accession>A0A8J7J966</accession>
<keyword evidence="12" id="KW-1185">Reference proteome</keyword>
<comment type="cofactor">
    <cofactor evidence="2">
        <name>Mg(2+)</name>
        <dbReference type="ChEBI" id="CHEBI:18420"/>
    </cofactor>
</comment>
<keyword evidence="9" id="KW-0812">Transmembrane</keyword>
<dbReference type="Pfam" id="PF03372">
    <property type="entry name" value="Exo_endo_phos"/>
    <property type="match status" value="1"/>
</dbReference>
<keyword evidence="9" id="KW-0472">Membrane</keyword>
<dbReference type="GO" id="GO:0004519">
    <property type="term" value="F:endonuclease activity"/>
    <property type="evidence" value="ECO:0007669"/>
    <property type="project" value="UniProtKB-KW"/>
</dbReference>
<dbReference type="InterPro" id="IPR051547">
    <property type="entry name" value="TDP2-like"/>
</dbReference>
<name>A0A8J7J966_9BACT</name>
<evidence type="ECO:0000256" key="4">
    <source>
        <dbReference type="ARBA" id="ARBA00022723"/>
    </source>
</evidence>
<dbReference type="AlphaFoldDB" id="A0A8J7J966"/>
<dbReference type="GO" id="GO:0006281">
    <property type="term" value="P:DNA repair"/>
    <property type="evidence" value="ECO:0007669"/>
    <property type="project" value="UniProtKB-KW"/>
</dbReference>
<evidence type="ECO:0000256" key="9">
    <source>
        <dbReference type="SAM" id="Phobius"/>
    </source>
</evidence>
<evidence type="ECO:0000256" key="5">
    <source>
        <dbReference type="ARBA" id="ARBA00022763"/>
    </source>
</evidence>
<keyword evidence="4" id="KW-0479">Metal-binding</keyword>
<evidence type="ECO:0000313" key="12">
    <source>
        <dbReference type="Proteomes" id="UP000636888"/>
    </source>
</evidence>
<evidence type="ECO:0000256" key="7">
    <source>
        <dbReference type="ARBA" id="ARBA00022842"/>
    </source>
</evidence>
<evidence type="ECO:0000256" key="8">
    <source>
        <dbReference type="ARBA" id="ARBA00023204"/>
    </source>
</evidence>